<dbReference type="OrthoDB" id="630895at2759"/>
<sequence>MFDSTFVSQELVRYRTRSSPHGFFYHVSIAGQMATPSLSTVTVVAYDPAWPLLFEGISEKLKQYLEKCAVTYELLEHVGSTAVPGLPAKPNIDIIITVPDAENADKAKEALIHEPSPEGHYKCYGDGGIRGRISLKPHVRHPLQDQSIYIIREDDPDGQLVVRCHLSLRDTLRLPEHEALKEEYGQVKLQLAHSALDGVDYGQRKNPIIRKILRTAGWSDAEISLKEALDYRIAGEWDEPPY</sequence>
<reference evidence="1 2" key="1">
    <citation type="submission" date="2013-03" db="EMBL/GenBank/DDBJ databases">
        <title>The Genome Sequence of Exophiala aquamarina CBS 119918.</title>
        <authorList>
            <consortium name="The Broad Institute Genomics Platform"/>
            <person name="Cuomo C."/>
            <person name="de Hoog S."/>
            <person name="Gorbushina A."/>
            <person name="Walker B."/>
            <person name="Young S.K."/>
            <person name="Zeng Q."/>
            <person name="Gargeya S."/>
            <person name="Fitzgerald M."/>
            <person name="Haas B."/>
            <person name="Abouelleil A."/>
            <person name="Allen A.W."/>
            <person name="Alvarado L."/>
            <person name="Arachchi H.M."/>
            <person name="Berlin A.M."/>
            <person name="Chapman S.B."/>
            <person name="Gainer-Dewar J."/>
            <person name="Goldberg J."/>
            <person name="Griggs A."/>
            <person name="Gujja S."/>
            <person name="Hansen M."/>
            <person name="Howarth C."/>
            <person name="Imamovic A."/>
            <person name="Ireland A."/>
            <person name="Larimer J."/>
            <person name="McCowan C."/>
            <person name="Murphy C."/>
            <person name="Pearson M."/>
            <person name="Poon T.W."/>
            <person name="Priest M."/>
            <person name="Roberts A."/>
            <person name="Saif S."/>
            <person name="Shea T."/>
            <person name="Sisk P."/>
            <person name="Sykes S."/>
            <person name="Wortman J."/>
            <person name="Nusbaum C."/>
            <person name="Birren B."/>
        </authorList>
    </citation>
    <scope>NUCLEOTIDE SEQUENCE [LARGE SCALE GENOMIC DNA]</scope>
    <source>
        <strain evidence="1 2">CBS 119918</strain>
    </source>
</reference>
<evidence type="ECO:0000313" key="1">
    <source>
        <dbReference type="EMBL" id="KEF57433.1"/>
    </source>
</evidence>
<dbReference type="InterPro" id="IPR043519">
    <property type="entry name" value="NT_sf"/>
</dbReference>
<dbReference type="GeneID" id="25280276"/>
<dbReference type="SUPFAM" id="SSF81301">
    <property type="entry name" value="Nucleotidyltransferase"/>
    <property type="match status" value="1"/>
</dbReference>
<name>A0A072PDR5_9EURO</name>
<evidence type="ECO:0000313" key="2">
    <source>
        <dbReference type="Proteomes" id="UP000027920"/>
    </source>
</evidence>
<keyword evidence="2" id="KW-1185">Reference proteome</keyword>
<dbReference type="PANTHER" id="PTHR34822">
    <property type="entry name" value="GRPB DOMAIN PROTEIN (AFU_ORTHOLOGUE AFUA_1G01530)"/>
    <property type="match status" value="1"/>
</dbReference>
<accession>A0A072PDR5</accession>
<dbReference type="VEuPathDB" id="FungiDB:A1O9_05350"/>
<organism evidence="1 2">
    <name type="scientific">Exophiala aquamarina CBS 119918</name>
    <dbReference type="NCBI Taxonomy" id="1182545"/>
    <lineage>
        <taxon>Eukaryota</taxon>
        <taxon>Fungi</taxon>
        <taxon>Dikarya</taxon>
        <taxon>Ascomycota</taxon>
        <taxon>Pezizomycotina</taxon>
        <taxon>Eurotiomycetes</taxon>
        <taxon>Chaetothyriomycetidae</taxon>
        <taxon>Chaetothyriales</taxon>
        <taxon>Herpotrichiellaceae</taxon>
        <taxon>Exophiala</taxon>
    </lineage>
</organism>
<gene>
    <name evidence="1" type="ORF">A1O9_05350</name>
</gene>
<dbReference type="HOGENOM" id="CLU_086407_2_1_1"/>
<dbReference type="EMBL" id="AMGV01000004">
    <property type="protein sequence ID" value="KEF57433.1"/>
    <property type="molecule type" value="Genomic_DNA"/>
</dbReference>
<protein>
    <submittedName>
        <fullName evidence="1">Uncharacterized protein</fullName>
    </submittedName>
</protein>
<dbReference type="InterPro" id="IPR007344">
    <property type="entry name" value="GrpB/CoaE"/>
</dbReference>
<dbReference type="AlphaFoldDB" id="A0A072PDR5"/>
<comment type="caution">
    <text evidence="1">The sequence shown here is derived from an EMBL/GenBank/DDBJ whole genome shotgun (WGS) entry which is preliminary data.</text>
</comment>
<dbReference type="Pfam" id="PF04229">
    <property type="entry name" value="GrpB"/>
    <property type="match status" value="1"/>
</dbReference>
<dbReference type="Gene3D" id="3.30.460.10">
    <property type="entry name" value="Beta Polymerase, domain 2"/>
    <property type="match status" value="1"/>
</dbReference>
<dbReference type="PANTHER" id="PTHR34822:SF1">
    <property type="entry name" value="GRPB FAMILY PROTEIN"/>
    <property type="match status" value="1"/>
</dbReference>
<proteinExistence type="predicted"/>
<dbReference type="Proteomes" id="UP000027920">
    <property type="component" value="Unassembled WGS sequence"/>
</dbReference>
<dbReference type="RefSeq" id="XP_013260023.1">
    <property type="nucleotide sequence ID" value="XM_013404569.1"/>
</dbReference>